<dbReference type="PROSITE" id="PS50088">
    <property type="entry name" value="ANK_REPEAT"/>
    <property type="match status" value="1"/>
</dbReference>
<feature type="region of interest" description="Disordered" evidence="5">
    <location>
        <begin position="1143"/>
        <end position="1166"/>
    </location>
</feature>
<evidence type="ECO:0000256" key="2">
    <source>
        <dbReference type="ARBA" id="ARBA00022837"/>
    </source>
</evidence>
<sequence length="1166" mass="129010">MHCEWGVGICGVRAVSCSARNELTELFSPRWVAALHLAASEGMLMVVQYLIKNKASVNVRDRWGSTPLQDAVLANHKLVANLLYTHGGKMLLDDEAGTICSCAAEGATGKMSLLMECGLDINSGDYDQRTAIHLACAEKQTLSIYHLLNTCMADVNVVDRWGATPLEDALATGRKDNALIVMAAGGRRPLRKGSKALSPAPSAEDAAAPASDANESASQEDLEAKKDNLYRELRQMQDETAMAGIRASIKNLEEKVPCPVRAHPHWQLDRNPAVLGLVLIGSLRIVVRGWTGPSSCDQVKAQVVYPDMLDLHTQQLFHHKTSMLILDELMDIQAHCNLVPRYMKRLNTGLQVCSTLIMQVTGTKNTVKLQRRRKRGQAPSYISSPSKKHSGNLDVTTPDQQPQRLLPVFNKAMLSLNHLKGTIAQFQKVFHDTLCQLEKPRQKVAAAWDENTQIAKTSTDAMLPVAHNGLPALRGKVGNGHLLRAEASTESVNESPHHGQESASYTQLVAILQALHCPYESTGVYHKILDEIRGYHERSEHHTGEEEIDGLSVEGLLLSHTFRKQLAPMVFCLLDGDEEVRPEKESKESLAASFVSDRWMENGRPGEEERVRLSVSGARGCGGESPWESVGESPKAQHSPKHSERLSEDGPSLTKQLLGMMKTIRAVFFMFDLDRSGVVDSDEVLEWWNALKDIKGNAIEILLGCSSLEEDESPDAINFEVFTHRVFNLLNDELDELPEDEMADMQLDIVESPEPNTREMLEISDYVEEEEAGDMEEGSYSDLEGTEKNKGTEENKVQTKMSRWIAIKTTLIGLVLDITLQQAKEKTKADLDGNGEVEKSKLEAACQDMDPMIAQHVERMFEVMEGGDLENITLNQFRGAHRKCLTNRKGMNGMLAGFTRSAGMDRFVISPNTPFHKWWDIFMRLCYVFFFVEVPVRIAFDTFERLGWAYFIVCQTIDSMLLINIVLNFFTAYKNKKSVMVYELSKIRKHYFGTTFPIDIFCAFPADMFLFICTTILVHPLLATVGALPSPSPSPPFSPAVPHAMPPDAPACGRQQQTHVAGDDATRNIVPSPPNGFLVAFLLLSLRVVGTPTAYTLMSWLRLTKLGTVRHLWGLISGKSTTASNTASSLCVCPIPQRIRPSAPFAPSPSASKDGFGAPHVDPMAG</sequence>
<keyword evidence="9" id="KW-1185">Reference proteome</keyword>
<evidence type="ECO:0000256" key="1">
    <source>
        <dbReference type="ARBA" id="ARBA00022826"/>
    </source>
</evidence>
<evidence type="ECO:0000256" key="3">
    <source>
        <dbReference type="ARBA" id="ARBA00022882"/>
    </source>
</evidence>
<dbReference type="Gene3D" id="1.25.40.20">
    <property type="entry name" value="Ankyrin repeat-containing domain"/>
    <property type="match status" value="2"/>
</dbReference>
<evidence type="ECO:0000256" key="4">
    <source>
        <dbReference type="PROSITE-ProRule" id="PRU00023"/>
    </source>
</evidence>
<evidence type="ECO:0000313" key="9">
    <source>
        <dbReference type="Proteomes" id="UP001190700"/>
    </source>
</evidence>
<proteinExistence type="predicted"/>
<dbReference type="PROSITE" id="PS00018">
    <property type="entry name" value="EF_HAND_1"/>
    <property type="match status" value="1"/>
</dbReference>
<gene>
    <name evidence="8" type="ORF">CYMTET_24986</name>
</gene>
<accession>A0AAE0FUZ7</accession>
<dbReference type="EMBL" id="LGRX02013159">
    <property type="protein sequence ID" value="KAK3266380.1"/>
    <property type="molecule type" value="Genomic_DNA"/>
</dbReference>
<feature type="transmembrane region" description="Helical" evidence="6">
    <location>
        <begin position="1077"/>
        <end position="1101"/>
    </location>
</feature>
<dbReference type="PROSITE" id="PS50222">
    <property type="entry name" value="EF_HAND_2"/>
    <property type="match status" value="1"/>
</dbReference>
<dbReference type="SUPFAM" id="SSF47473">
    <property type="entry name" value="EF-hand"/>
    <property type="match status" value="1"/>
</dbReference>
<dbReference type="InterPro" id="IPR045319">
    <property type="entry name" value="KAT/AKT"/>
</dbReference>
<name>A0AAE0FUZ7_9CHLO</name>
<feature type="compositionally biased region" description="Basic and acidic residues" evidence="5">
    <location>
        <begin position="785"/>
        <end position="795"/>
    </location>
</feature>
<keyword evidence="2" id="KW-0106">Calcium</keyword>
<dbReference type="InterPro" id="IPR011992">
    <property type="entry name" value="EF-hand-dom_pair"/>
</dbReference>
<keyword evidence="6" id="KW-0812">Transmembrane</keyword>
<evidence type="ECO:0000256" key="5">
    <source>
        <dbReference type="SAM" id="MobiDB-lite"/>
    </source>
</evidence>
<dbReference type="PANTHER" id="PTHR45743:SF2">
    <property type="entry name" value="POTASSIUM CHANNEL AKT1"/>
    <property type="match status" value="1"/>
</dbReference>
<keyword evidence="1" id="KW-0633">Potassium transport</keyword>
<protein>
    <recommendedName>
        <fullName evidence="7">EF-hand domain-containing protein</fullName>
    </recommendedName>
</protein>
<dbReference type="GO" id="GO:0005509">
    <property type="term" value="F:calcium ion binding"/>
    <property type="evidence" value="ECO:0007669"/>
    <property type="project" value="InterPro"/>
</dbReference>
<keyword evidence="6" id="KW-0472">Membrane</keyword>
<reference evidence="8 9" key="1">
    <citation type="journal article" date="2015" name="Genome Biol. Evol.">
        <title>Comparative Genomics of a Bacterivorous Green Alga Reveals Evolutionary Causalities and Consequences of Phago-Mixotrophic Mode of Nutrition.</title>
        <authorList>
            <person name="Burns J.A."/>
            <person name="Paasch A."/>
            <person name="Narechania A."/>
            <person name="Kim E."/>
        </authorList>
    </citation>
    <scope>NUCLEOTIDE SEQUENCE [LARGE SCALE GENOMIC DNA]</scope>
    <source>
        <strain evidence="8 9">PLY_AMNH</strain>
    </source>
</reference>
<keyword evidence="3" id="KW-0851">Voltage-gated channel</keyword>
<dbReference type="SMART" id="SM00248">
    <property type="entry name" value="ANK"/>
    <property type="match status" value="3"/>
</dbReference>
<dbReference type="SUPFAM" id="SSF48403">
    <property type="entry name" value="Ankyrin repeat"/>
    <property type="match status" value="1"/>
</dbReference>
<organism evidence="8 9">
    <name type="scientific">Cymbomonas tetramitiformis</name>
    <dbReference type="NCBI Taxonomy" id="36881"/>
    <lineage>
        <taxon>Eukaryota</taxon>
        <taxon>Viridiplantae</taxon>
        <taxon>Chlorophyta</taxon>
        <taxon>Pyramimonadophyceae</taxon>
        <taxon>Pyramimonadales</taxon>
        <taxon>Pyramimonadaceae</taxon>
        <taxon>Cymbomonas</taxon>
    </lineage>
</organism>
<dbReference type="InterPro" id="IPR002048">
    <property type="entry name" value="EF_hand_dom"/>
</dbReference>
<dbReference type="PROSITE" id="PS50297">
    <property type="entry name" value="ANK_REP_REGION"/>
    <property type="match status" value="1"/>
</dbReference>
<dbReference type="InterPro" id="IPR036770">
    <property type="entry name" value="Ankyrin_rpt-contain_sf"/>
</dbReference>
<feature type="region of interest" description="Disordered" evidence="5">
    <location>
        <begin position="769"/>
        <end position="795"/>
    </location>
</feature>
<keyword evidence="6" id="KW-1133">Transmembrane helix</keyword>
<dbReference type="InterPro" id="IPR002110">
    <property type="entry name" value="Ankyrin_rpt"/>
</dbReference>
<keyword evidence="1" id="KW-0631">Potassium channel</keyword>
<dbReference type="GO" id="GO:0034702">
    <property type="term" value="C:monoatomic ion channel complex"/>
    <property type="evidence" value="ECO:0007669"/>
    <property type="project" value="UniProtKB-KW"/>
</dbReference>
<feature type="transmembrane region" description="Helical" evidence="6">
    <location>
        <begin position="946"/>
        <end position="970"/>
    </location>
</feature>
<evidence type="ECO:0000313" key="8">
    <source>
        <dbReference type="EMBL" id="KAK3266380.1"/>
    </source>
</evidence>
<feature type="region of interest" description="Disordered" evidence="5">
    <location>
        <begin position="605"/>
        <end position="651"/>
    </location>
</feature>
<feature type="compositionally biased region" description="Low complexity" evidence="5">
    <location>
        <begin position="1143"/>
        <end position="1152"/>
    </location>
</feature>
<comment type="caution">
    <text evidence="8">The sequence shown here is derived from an EMBL/GenBank/DDBJ whole genome shotgun (WGS) entry which is preliminary data.</text>
</comment>
<feature type="region of interest" description="Disordered" evidence="5">
    <location>
        <begin position="190"/>
        <end position="222"/>
    </location>
</feature>
<dbReference type="InterPro" id="IPR018247">
    <property type="entry name" value="EF_Hand_1_Ca_BS"/>
</dbReference>
<keyword evidence="3" id="KW-0407">Ion channel</keyword>
<dbReference type="SUPFAM" id="SSF81324">
    <property type="entry name" value="Voltage-gated potassium channels"/>
    <property type="match status" value="1"/>
</dbReference>
<keyword evidence="1" id="KW-0630">Potassium</keyword>
<feature type="compositionally biased region" description="Low complexity" evidence="5">
    <location>
        <begin position="196"/>
        <end position="217"/>
    </location>
</feature>
<dbReference type="PANTHER" id="PTHR45743">
    <property type="entry name" value="POTASSIUM CHANNEL AKT1"/>
    <property type="match status" value="1"/>
</dbReference>
<keyword evidence="3" id="KW-0813">Transport</keyword>
<keyword evidence="3" id="KW-0406">Ion transport</keyword>
<feature type="repeat" description="ANK" evidence="4">
    <location>
        <begin position="30"/>
        <end position="62"/>
    </location>
</feature>
<feature type="compositionally biased region" description="Acidic residues" evidence="5">
    <location>
        <begin position="769"/>
        <end position="779"/>
    </location>
</feature>
<evidence type="ECO:0000259" key="7">
    <source>
        <dbReference type="PROSITE" id="PS50222"/>
    </source>
</evidence>
<feature type="region of interest" description="Disordered" evidence="5">
    <location>
        <begin position="370"/>
        <end position="400"/>
    </location>
</feature>
<dbReference type="Proteomes" id="UP001190700">
    <property type="component" value="Unassembled WGS sequence"/>
</dbReference>
<dbReference type="GO" id="GO:0005249">
    <property type="term" value="F:voltage-gated potassium channel activity"/>
    <property type="evidence" value="ECO:0007669"/>
    <property type="project" value="InterPro"/>
</dbReference>
<feature type="transmembrane region" description="Helical" evidence="6">
    <location>
        <begin position="991"/>
        <end position="1018"/>
    </location>
</feature>
<evidence type="ECO:0000256" key="6">
    <source>
        <dbReference type="SAM" id="Phobius"/>
    </source>
</evidence>
<feature type="domain" description="EF-hand" evidence="7">
    <location>
        <begin position="659"/>
        <end position="694"/>
    </location>
</feature>
<keyword evidence="4" id="KW-0040">ANK repeat</keyword>
<dbReference type="Pfam" id="PF12796">
    <property type="entry name" value="Ank_2"/>
    <property type="match status" value="1"/>
</dbReference>
<dbReference type="Gene3D" id="1.10.238.10">
    <property type="entry name" value="EF-hand"/>
    <property type="match status" value="1"/>
</dbReference>
<dbReference type="AlphaFoldDB" id="A0AAE0FUZ7"/>